<protein>
    <submittedName>
        <fullName evidence="1 2">Uncharacterized protein</fullName>
    </submittedName>
</protein>
<dbReference type="EMBL" id="CM000841">
    <property type="protein sequence ID" value="KRH46562.1"/>
    <property type="molecule type" value="Genomic_DNA"/>
</dbReference>
<dbReference type="Proteomes" id="UP000008827">
    <property type="component" value="Chromosome 8"/>
</dbReference>
<dbReference type="Gramene" id="KRH46562">
    <property type="protein sequence ID" value="KRH46562"/>
    <property type="gene ID" value="GLYMA_08G342400"/>
</dbReference>
<evidence type="ECO:0000313" key="2">
    <source>
        <dbReference type="EnsemblPlants" id="KRH46562"/>
    </source>
</evidence>
<reference evidence="1 2" key="1">
    <citation type="journal article" date="2010" name="Nature">
        <title>Genome sequence of the palaeopolyploid soybean.</title>
        <authorList>
            <person name="Schmutz J."/>
            <person name="Cannon S.B."/>
            <person name="Schlueter J."/>
            <person name="Ma J."/>
            <person name="Mitros T."/>
            <person name="Nelson W."/>
            <person name="Hyten D.L."/>
            <person name="Song Q."/>
            <person name="Thelen J.J."/>
            <person name="Cheng J."/>
            <person name="Xu D."/>
            <person name="Hellsten U."/>
            <person name="May G.D."/>
            <person name="Yu Y."/>
            <person name="Sakurai T."/>
            <person name="Umezawa T."/>
            <person name="Bhattacharyya M.K."/>
            <person name="Sandhu D."/>
            <person name="Valliyodan B."/>
            <person name="Lindquist E."/>
            <person name="Peto M."/>
            <person name="Grant D."/>
            <person name="Shu S."/>
            <person name="Goodstein D."/>
            <person name="Barry K."/>
            <person name="Futrell-Griggs M."/>
            <person name="Abernathy B."/>
            <person name="Du J."/>
            <person name="Tian Z."/>
            <person name="Zhu L."/>
            <person name="Gill N."/>
            <person name="Joshi T."/>
            <person name="Libault M."/>
            <person name="Sethuraman A."/>
            <person name="Zhang X.-C."/>
            <person name="Shinozaki K."/>
            <person name="Nguyen H.T."/>
            <person name="Wing R.A."/>
            <person name="Cregan P."/>
            <person name="Specht J."/>
            <person name="Grimwood J."/>
            <person name="Rokhsar D."/>
            <person name="Stacey G."/>
            <person name="Shoemaker R.C."/>
            <person name="Jackson S.A."/>
        </authorList>
    </citation>
    <scope>NUCLEOTIDE SEQUENCE [LARGE SCALE GENOMIC DNA]</scope>
    <source>
        <strain evidence="2">cv. Williams 82</strain>
        <tissue evidence="1">Callus</tissue>
    </source>
</reference>
<reference evidence="2" key="2">
    <citation type="submission" date="2018-02" db="UniProtKB">
        <authorList>
            <consortium name="EnsemblPlants"/>
        </authorList>
    </citation>
    <scope>IDENTIFICATION</scope>
    <source>
        <strain evidence="2">Williams 82</strain>
    </source>
</reference>
<gene>
    <name evidence="1" type="ORF">GLYMA_08G342400</name>
</gene>
<name>A0A0R0J031_SOYBN</name>
<organism evidence="1">
    <name type="scientific">Glycine max</name>
    <name type="common">Soybean</name>
    <name type="synonym">Glycine hispida</name>
    <dbReference type="NCBI Taxonomy" id="3847"/>
    <lineage>
        <taxon>Eukaryota</taxon>
        <taxon>Viridiplantae</taxon>
        <taxon>Streptophyta</taxon>
        <taxon>Embryophyta</taxon>
        <taxon>Tracheophyta</taxon>
        <taxon>Spermatophyta</taxon>
        <taxon>Magnoliopsida</taxon>
        <taxon>eudicotyledons</taxon>
        <taxon>Gunneridae</taxon>
        <taxon>Pentapetalae</taxon>
        <taxon>rosids</taxon>
        <taxon>fabids</taxon>
        <taxon>Fabales</taxon>
        <taxon>Fabaceae</taxon>
        <taxon>Papilionoideae</taxon>
        <taxon>50 kb inversion clade</taxon>
        <taxon>NPAAA clade</taxon>
        <taxon>indigoferoid/millettioid clade</taxon>
        <taxon>Phaseoleae</taxon>
        <taxon>Glycine</taxon>
        <taxon>Glycine subgen. Soja</taxon>
    </lineage>
</organism>
<evidence type="ECO:0000313" key="3">
    <source>
        <dbReference type="Proteomes" id="UP000008827"/>
    </source>
</evidence>
<dbReference type="EnsemblPlants" id="KRH46562">
    <property type="protein sequence ID" value="KRH46562"/>
    <property type="gene ID" value="GLYMA_08G342400"/>
</dbReference>
<dbReference type="AlphaFoldDB" id="A0A0R0J031"/>
<keyword evidence="3" id="KW-1185">Reference proteome</keyword>
<proteinExistence type="predicted"/>
<accession>A0A0R0J031</accession>
<evidence type="ECO:0000313" key="1">
    <source>
        <dbReference type="EMBL" id="KRH46562.1"/>
    </source>
</evidence>
<dbReference type="InParanoid" id="A0A0R0J031"/>
<reference evidence="1" key="3">
    <citation type="submission" date="2018-07" db="EMBL/GenBank/DDBJ databases">
        <title>WGS assembly of Glycine max.</title>
        <authorList>
            <person name="Schmutz J."/>
            <person name="Cannon S."/>
            <person name="Schlueter J."/>
            <person name="Ma J."/>
            <person name="Mitros T."/>
            <person name="Nelson W."/>
            <person name="Hyten D."/>
            <person name="Song Q."/>
            <person name="Thelen J."/>
            <person name="Cheng J."/>
            <person name="Xu D."/>
            <person name="Hellsten U."/>
            <person name="May G."/>
            <person name="Yu Y."/>
            <person name="Sakurai T."/>
            <person name="Umezawa T."/>
            <person name="Bhattacharyya M."/>
            <person name="Sandhu D."/>
            <person name="Valliyodan B."/>
            <person name="Lindquist E."/>
            <person name="Peto M."/>
            <person name="Grant D."/>
            <person name="Shu S."/>
            <person name="Goodstein D."/>
            <person name="Barry K."/>
            <person name="Futrell-Griggs M."/>
            <person name="Abernathy B."/>
            <person name="Du J."/>
            <person name="Tian Z."/>
            <person name="Zhu L."/>
            <person name="Gill N."/>
            <person name="Joshi T."/>
            <person name="Libault M."/>
            <person name="Sethuraman A."/>
            <person name="Zhang X."/>
            <person name="Shinozaki K."/>
            <person name="Nguyen H."/>
            <person name="Wing R."/>
            <person name="Cregan P."/>
            <person name="Specht J."/>
            <person name="Grimwood J."/>
            <person name="Rokhsar D."/>
            <person name="Stacey G."/>
            <person name="Shoemaker R."/>
            <person name="Jackson S."/>
        </authorList>
    </citation>
    <scope>NUCLEOTIDE SEQUENCE</scope>
    <source>
        <tissue evidence="1">Callus</tissue>
    </source>
</reference>
<sequence length="48" mass="5604">MLKQEQILDFQVPDVCIFELIHATKLTFMIRIFRQTESSNCSTSQEPS</sequence>